<dbReference type="RefSeq" id="WP_153343440.1">
    <property type="nucleotide sequence ID" value="NZ_WEGI01000007.1"/>
</dbReference>
<dbReference type="OrthoDB" id="9762169at2"/>
<dbReference type="InterPro" id="IPR000719">
    <property type="entry name" value="Prot_kinase_dom"/>
</dbReference>
<dbReference type="EMBL" id="WEGI01000007">
    <property type="protein sequence ID" value="MQY27909.1"/>
    <property type="molecule type" value="Genomic_DNA"/>
</dbReference>
<dbReference type="SUPFAM" id="SSF56112">
    <property type="entry name" value="Protein kinase-like (PK-like)"/>
    <property type="match status" value="1"/>
</dbReference>
<dbReference type="InterPro" id="IPR008271">
    <property type="entry name" value="Ser/Thr_kinase_AS"/>
</dbReference>
<keyword evidence="4 5" id="KW-0067">ATP-binding</keyword>
<evidence type="ECO:0000256" key="5">
    <source>
        <dbReference type="PROSITE-ProRule" id="PRU10141"/>
    </source>
</evidence>
<name>A0A7K0DQ80_9NOCA</name>
<dbReference type="GO" id="GO:0004674">
    <property type="term" value="F:protein serine/threonine kinase activity"/>
    <property type="evidence" value="ECO:0007669"/>
    <property type="project" value="UniProtKB-EC"/>
</dbReference>
<dbReference type="GO" id="GO:0005524">
    <property type="term" value="F:ATP binding"/>
    <property type="evidence" value="ECO:0007669"/>
    <property type="project" value="UniProtKB-UniRule"/>
</dbReference>
<feature type="binding site" evidence="5">
    <location>
        <position position="43"/>
    </location>
    <ligand>
        <name>ATP</name>
        <dbReference type="ChEBI" id="CHEBI:30616"/>
    </ligand>
</feature>
<keyword evidence="3 8" id="KW-0418">Kinase</keyword>
<dbReference type="Proteomes" id="UP000431401">
    <property type="component" value="Unassembled WGS sequence"/>
</dbReference>
<evidence type="ECO:0000256" key="6">
    <source>
        <dbReference type="SAM" id="MobiDB-lite"/>
    </source>
</evidence>
<evidence type="ECO:0000256" key="2">
    <source>
        <dbReference type="ARBA" id="ARBA00022741"/>
    </source>
</evidence>
<dbReference type="PANTHER" id="PTHR43289">
    <property type="entry name" value="MITOGEN-ACTIVATED PROTEIN KINASE KINASE KINASE 20-RELATED"/>
    <property type="match status" value="1"/>
</dbReference>
<dbReference type="SMART" id="SM00220">
    <property type="entry name" value="S_TKc"/>
    <property type="match status" value="1"/>
</dbReference>
<evidence type="ECO:0000259" key="7">
    <source>
        <dbReference type="PROSITE" id="PS50011"/>
    </source>
</evidence>
<dbReference type="PROSITE" id="PS00108">
    <property type="entry name" value="PROTEIN_KINASE_ST"/>
    <property type="match status" value="1"/>
</dbReference>
<dbReference type="InterPro" id="IPR017441">
    <property type="entry name" value="Protein_kinase_ATP_BS"/>
</dbReference>
<evidence type="ECO:0000313" key="8">
    <source>
        <dbReference type="EMBL" id="MQY27909.1"/>
    </source>
</evidence>
<keyword evidence="2 5" id="KW-0547">Nucleotide-binding</keyword>
<keyword evidence="9" id="KW-1185">Reference proteome</keyword>
<dbReference type="Gene3D" id="3.30.200.20">
    <property type="entry name" value="Phosphorylase Kinase, domain 1"/>
    <property type="match status" value="1"/>
</dbReference>
<proteinExistence type="predicted"/>
<dbReference type="Pfam" id="PF00069">
    <property type="entry name" value="Pkinase"/>
    <property type="match status" value="1"/>
</dbReference>
<comment type="caution">
    <text evidence="8">The sequence shown here is derived from an EMBL/GenBank/DDBJ whole genome shotgun (WGS) entry which is preliminary data.</text>
</comment>
<dbReference type="CDD" id="cd14014">
    <property type="entry name" value="STKc_PknB_like"/>
    <property type="match status" value="1"/>
</dbReference>
<reference evidence="8 9" key="1">
    <citation type="submission" date="2019-10" db="EMBL/GenBank/DDBJ databases">
        <title>Nocardia macrotermitis sp. nov. and Nocardia aurantia sp. nov., isolated from the gut of fungus growing-termite Macrotermes natalensis.</title>
        <authorList>
            <person name="Benndorf R."/>
            <person name="Schwitalla J."/>
            <person name="Martin K."/>
            <person name="De Beer W."/>
            <person name="Kaster A.-K."/>
            <person name="Vollmers J."/>
            <person name="Poulsen M."/>
            <person name="Beemelmanns C."/>
        </authorList>
    </citation>
    <scope>NUCLEOTIDE SEQUENCE [LARGE SCALE GENOMIC DNA]</scope>
    <source>
        <strain evidence="8 9">RB56</strain>
    </source>
</reference>
<dbReference type="InterPro" id="IPR011009">
    <property type="entry name" value="Kinase-like_dom_sf"/>
</dbReference>
<dbReference type="PROSITE" id="PS00107">
    <property type="entry name" value="PROTEIN_KINASE_ATP"/>
    <property type="match status" value="1"/>
</dbReference>
<dbReference type="PROSITE" id="PS50011">
    <property type="entry name" value="PROTEIN_KINASE_DOM"/>
    <property type="match status" value="1"/>
</dbReference>
<dbReference type="PANTHER" id="PTHR43289:SF34">
    <property type="entry name" value="SERINE_THREONINE-PROTEIN KINASE YBDM-RELATED"/>
    <property type="match status" value="1"/>
</dbReference>
<evidence type="ECO:0000256" key="1">
    <source>
        <dbReference type="ARBA" id="ARBA00022679"/>
    </source>
</evidence>
<dbReference type="EC" id="2.7.11.1" evidence="8"/>
<feature type="region of interest" description="Disordered" evidence="6">
    <location>
        <begin position="382"/>
        <end position="406"/>
    </location>
</feature>
<evidence type="ECO:0000256" key="3">
    <source>
        <dbReference type="ARBA" id="ARBA00022777"/>
    </source>
</evidence>
<evidence type="ECO:0000256" key="4">
    <source>
        <dbReference type="ARBA" id="ARBA00022840"/>
    </source>
</evidence>
<gene>
    <name evidence="8" type="primary">pknD_10</name>
    <name evidence="8" type="ORF">NRB56_34920</name>
</gene>
<evidence type="ECO:0000313" key="9">
    <source>
        <dbReference type="Proteomes" id="UP000431401"/>
    </source>
</evidence>
<dbReference type="AlphaFoldDB" id="A0A7K0DQ80"/>
<feature type="domain" description="Protein kinase" evidence="7">
    <location>
        <begin position="15"/>
        <end position="267"/>
    </location>
</feature>
<sequence length="522" mass="53885">MRPLEPDDPPGIGPYRLLGVLGVGGMGRVYLGRTAGGRTVAVKVVRPDLSDDPEFRTRFRREVTAARRVQGRYTVPVLDADVDTARPWLATGFVAGLSLREAVENYGPLPEPSLLPLAAGLARALVDIHATGLIHRDLKPSNVLLTIDGPKVIDFGIARAAEDSALTTTGKVIGSPGYMCPEQITGEPPLGPPGDIFALGGLLAYAASGTGPFGDGDSISMLWRVVQEQPRLDAVPDALRPIAAACLDKDPARRPTAADLAERFTALTGSGTTGRLPGPVLEDISRRAITLLDLEATALPLDAPVTATHHRTGTGHPVPNPLVPPQYSSGTYDPARFAPTVRHDRPAPARRNLALPIALAAGLVAVAATATAVTVVLARHDSPPAATSTAGPPTRTTSGRATSAAVAPGSATLPAAYVGAWTGNVSDGLATFTIQLDLKAGRVGDELGTSSNTGTVAKQTCVRAETLAAVGASDVTLHARLTAGSGCDDDGQSSTVRVNADGSATYTMSGMFGDITGTLHRH</sequence>
<keyword evidence="1 8" id="KW-0808">Transferase</keyword>
<organism evidence="8 9">
    <name type="scientific">Nocardia aurantia</name>
    <dbReference type="NCBI Taxonomy" id="2585199"/>
    <lineage>
        <taxon>Bacteria</taxon>
        <taxon>Bacillati</taxon>
        <taxon>Actinomycetota</taxon>
        <taxon>Actinomycetes</taxon>
        <taxon>Mycobacteriales</taxon>
        <taxon>Nocardiaceae</taxon>
        <taxon>Nocardia</taxon>
    </lineage>
</organism>
<protein>
    <submittedName>
        <fullName evidence="8">Serine/threonine-protein kinase PknD</fullName>
        <ecNumber evidence="8">2.7.11.1</ecNumber>
    </submittedName>
</protein>
<accession>A0A7K0DQ80</accession>
<feature type="compositionally biased region" description="Low complexity" evidence="6">
    <location>
        <begin position="382"/>
        <end position="404"/>
    </location>
</feature>
<dbReference type="Gene3D" id="1.10.510.10">
    <property type="entry name" value="Transferase(Phosphotransferase) domain 1"/>
    <property type="match status" value="1"/>
</dbReference>